<protein>
    <submittedName>
        <fullName evidence="1">Tabtoxin biosynthesis enzyme</fullName>
    </submittedName>
</protein>
<dbReference type="Proteomes" id="UP000032458">
    <property type="component" value="Unassembled WGS sequence"/>
</dbReference>
<dbReference type="PATRIC" id="fig|1240678.4.peg.4810"/>
<name>A0A0D7CKP4_9ACTN</name>
<proteinExistence type="predicted"/>
<dbReference type="InterPro" id="IPR029063">
    <property type="entry name" value="SAM-dependent_MTases_sf"/>
</dbReference>
<evidence type="ECO:0000313" key="1">
    <source>
        <dbReference type="EMBL" id="KIZ16022.1"/>
    </source>
</evidence>
<reference evidence="1 2" key="1">
    <citation type="submission" date="2014-09" db="EMBL/GenBank/DDBJ databases">
        <title>Draft genome sequence of Streptomyces natalensis ATCC 27448, producer of the antifungal pimaricin.</title>
        <authorList>
            <person name="Mendes M.V."/>
            <person name="Beites T."/>
            <person name="Pires S."/>
            <person name="Santos C.L."/>
            <person name="Moradas-Ferreira P."/>
        </authorList>
    </citation>
    <scope>NUCLEOTIDE SEQUENCE [LARGE SCALE GENOMIC DNA]</scope>
    <source>
        <strain evidence="1 2">ATCC 27448</strain>
    </source>
</reference>
<dbReference type="SUPFAM" id="SSF53335">
    <property type="entry name" value="S-adenosyl-L-methionine-dependent methyltransferases"/>
    <property type="match status" value="1"/>
</dbReference>
<evidence type="ECO:0000313" key="2">
    <source>
        <dbReference type="Proteomes" id="UP000032458"/>
    </source>
</evidence>
<dbReference type="CDD" id="cd02440">
    <property type="entry name" value="AdoMet_MTases"/>
    <property type="match status" value="1"/>
</dbReference>
<dbReference type="RefSeq" id="WP_030065342.1">
    <property type="nucleotide sequence ID" value="NZ_JRKI01000029.1"/>
</dbReference>
<dbReference type="EMBL" id="JRKI01000029">
    <property type="protein sequence ID" value="KIZ16022.1"/>
    <property type="molecule type" value="Genomic_DNA"/>
</dbReference>
<gene>
    <name evidence="1" type="ORF">SNA_22570</name>
</gene>
<dbReference type="Gene3D" id="3.40.50.150">
    <property type="entry name" value="Vaccinia Virus protein VP39"/>
    <property type="match status" value="1"/>
</dbReference>
<accession>A0A0D7CKP4</accession>
<sequence>MNAQLDDVASLYLRREDGGPNLFEVWEKGEGRGDSVTPSTYSAEYRRWMRSRLLKALRRNGPKAGLLSLGSGNAVIEAEIAREGYRVLAVDAMQEAVELALVKGVDALRADITTWSPDRSWPVVYMDGVLGHLYDPTHGLLPALSRVRSWLEQGRAEGRDSGRAVLIASNDAPKNGESVQPAPGVPGFHWLAAEYMRAQALSADFAAVSVETFRYRRPLSGERVRSVIHAEVA</sequence>
<keyword evidence="2" id="KW-1185">Reference proteome</keyword>
<organism evidence="1 2">
    <name type="scientific">Streptomyces natalensis ATCC 27448</name>
    <dbReference type="NCBI Taxonomy" id="1240678"/>
    <lineage>
        <taxon>Bacteria</taxon>
        <taxon>Bacillati</taxon>
        <taxon>Actinomycetota</taxon>
        <taxon>Actinomycetes</taxon>
        <taxon>Kitasatosporales</taxon>
        <taxon>Streptomycetaceae</taxon>
        <taxon>Streptomyces</taxon>
    </lineage>
</organism>
<dbReference type="AlphaFoldDB" id="A0A0D7CKP4"/>
<comment type="caution">
    <text evidence="1">The sequence shown here is derived from an EMBL/GenBank/DDBJ whole genome shotgun (WGS) entry which is preliminary data.</text>
</comment>